<keyword evidence="4" id="KW-1185">Reference proteome</keyword>
<reference evidence="3 4" key="1">
    <citation type="submission" date="2018-11" db="EMBL/GenBank/DDBJ databases">
        <title>Genome sequence of strain 7197.</title>
        <authorList>
            <person name="Gao J."/>
            <person name="Sun J."/>
        </authorList>
    </citation>
    <scope>NUCLEOTIDE SEQUENCE [LARGE SCALE GENOMIC DNA]</scope>
    <source>
        <strain evidence="3 4">7197</strain>
    </source>
</reference>
<feature type="chain" id="PRO_5018310511" evidence="1">
    <location>
        <begin position="36"/>
        <end position="400"/>
    </location>
</feature>
<dbReference type="InterPro" id="IPR036582">
    <property type="entry name" value="Mao_N_sf"/>
</dbReference>
<proteinExistence type="predicted"/>
<dbReference type="Proteomes" id="UP000282529">
    <property type="component" value="Unassembled WGS sequence"/>
</dbReference>
<accession>A0A3N9NXS3</accession>
<comment type="caution">
    <text evidence="3">The sequence shown here is derived from an EMBL/GenBank/DDBJ whole genome shotgun (WGS) entry which is preliminary data.</text>
</comment>
<protein>
    <submittedName>
        <fullName evidence="3">Copper amine oxidase N-terminal domain-containing protein</fullName>
    </submittedName>
</protein>
<dbReference type="AlphaFoldDB" id="A0A3N9NXS3"/>
<dbReference type="RefSeq" id="WP_124697844.1">
    <property type="nucleotide sequence ID" value="NZ_JBHUFE010000034.1"/>
</dbReference>
<sequence length="400" mass="43515">MIIQSKVSRRTAALFTASSLAAFLLAAAPAEGASAAAPSLAPAAAPSTAQKVPVQSVLTLEHAGFQENGATYVPLKDLSSSLDLQLLWNPGKSSLEVTGLYQAVSLKVGQPKAYTAAGKTIMLGAETLVRNGVTYVPDKLFSKAFGLPLAWEGGNRFSVAYTPKYMMTSAGRELFWLNREHGVLYSGQSGSVPLRAGVIRVADLDWASMSARRINSASYAVEIENASGEPHINNTRWRALVSGGSLVRQAKTHYWNPRMLGMKRDVFAFQGNVVMVDGQTVMLVNPDGHIYKTYNLLELTGINDAFAVEAVDSDFLLVRPFQKGTLILIDRRSGQTVELYKQLISAADQAWLKAYPDTEIDYPGDKLAYTGRSGDLLSFEWTSFTEGQKIHFTYMLSPLS</sequence>
<gene>
    <name evidence="3" type="ORF">EH198_23085</name>
</gene>
<evidence type="ECO:0000313" key="3">
    <source>
        <dbReference type="EMBL" id="RQW08199.1"/>
    </source>
</evidence>
<keyword evidence="1" id="KW-0732">Signal</keyword>
<dbReference type="Pfam" id="PF07833">
    <property type="entry name" value="Cu_amine_oxidN1"/>
    <property type="match status" value="1"/>
</dbReference>
<dbReference type="SUPFAM" id="SSF55383">
    <property type="entry name" value="Copper amine oxidase, domain N"/>
    <property type="match status" value="1"/>
</dbReference>
<dbReference type="Gene3D" id="3.30.457.10">
    <property type="entry name" value="Copper amine oxidase-like, N-terminal domain"/>
    <property type="match status" value="1"/>
</dbReference>
<organism evidence="3 4">
    <name type="scientific">Paenibacillus rhizophilus</name>
    <dbReference type="NCBI Taxonomy" id="1850366"/>
    <lineage>
        <taxon>Bacteria</taxon>
        <taxon>Bacillati</taxon>
        <taxon>Bacillota</taxon>
        <taxon>Bacilli</taxon>
        <taxon>Bacillales</taxon>
        <taxon>Paenibacillaceae</taxon>
        <taxon>Paenibacillus</taxon>
    </lineage>
</organism>
<evidence type="ECO:0000313" key="4">
    <source>
        <dbReference type="Proteomes" id="UP000282529"/>
    </source>
</evidence>
<evidence type="ECO:0000256" key="1">
    <source>
        <dbReference type="SAM" id="SignalP"/>
    </source>
</evidence>
<evidence type="ECO:0000259" key="2">
    <source>
        <dbReference type="Pfam" id="PF07833"/>
    </source>
</evidence>
<dbReference type="OrthoDB" id="2556502at2"/>
<feature type="signal peptide" evidence="1">
    <location>
        <begin position="1"/>
        <end position="35"/>
    </location>
</feature>
<feature type="domain" description="Copper amine oxidase-like N-terminal" evidence="2">
    <location>
        <begin position="58"/>
        <end position="156"/>
    </location>
</feature>
<dbReference type="InterPro" id="IPR012854">
    <property type="entry name" value="Cu_amine_oxidase-like_N"/>
</dbReference>
<name>A0A3N9NXS3_9BACL</name>
<dbReference type="EMBL" id="RQPI01000023">
    <property type="protein sequence ID" value="RQW08199.1"/>
    <property type="molecule type" value="Genomic_DNA"/>
</dbReference>